<evidence type="ECO:0000256" key="1">
    <source>
        <dbReference type="SAM" id="Phobius"/>
    </source>
</evidence>
<evidence type="ECO:0008006" key="5">
    <source>
        <dbReference type="Google" id="ProtNLM"/>
    </source>
</evidence>
<protein>
    <recommendedName>
        <fullName evidence="5">MxaA protein</fullName>
    </recommendedName>
</protein>
<dbReference type="RefSeq" id="WP_332287940.1">
    <property type="nucleotide sequence ID" value="NZ_JAZIBG010000009.1"/>
</dbReference>
<sequence length="291" mass="31816">MTTRPALLLAAMALATGPAAAQTVQADEPRAYGYLVGDTVARTVTLDLPAGVRLDAASLPRPGRRGSALELRSVAFRQGRELWLEYQVLLSPRAPRVLEMPGFELRFEDARGAATTLRVEAWPVAVSPLVAAEAPARRGFGELQPDVPPPPIDVSAPRLRLLLYGAAGLVLAAYLFHVYVGFPWWARRRRPFGAAWQWLQSMPSQPDGAQHRLAWARVHGALNSTAGSTLFEAGVEGFVAAHPRYAALRAELHAFFERSRRAFFAGSPADDDLAWLRAFCRRCRDAERGAA</sequence>
<feature type="transmembrane region" description="Helical" evidence="1">
    <location>
        <begin position="161"/>
        <end position="182"/>
    </location>
</feature>
<dbReference type="Proteomes" id="UP001336250">
    <property type="component" value="Unassembled WGS sequence"/>
</dbReference>
<evidence type="ECO:0000256" key="2">
    <source>
        <dbReference type="SAM" id="SignalP"/>
    </source>
</evidence>
<dbReference type="EMBL" id="JAZIBG010000009">
    <property type="protein sequence ID" value="MEF7613024.1"/>
    <property type="molecule type" value="Genomic_DNA"/>
</dbReference>
<keyword evidence="1" id="KW-0472">Membrane</keyword>
<keyword evidence="1" id="KW-0812">Transmembrane</keyword>
<reference evidence="3 4" key="1">
    <citation type="submission" date="2024-02" db="EMBL/GenBank/DDBJ databases">
        <title>Genome sequence of Aquincola sp. MAHUQ-54.</title>
        <authorList>
            <person name="Huq M.A."/>
        </authorList>
    </citation>
    <scope>NUCLEOTIDE SEQUENCE [LARGE SCALE GENOMIC DNA]</scope>
    <source>
        <strain evidence="3 4">MAHUQ-54</strain>
    </source>
</reference>
<feature type="chain" id="PRO_5043454773" description="MxaA protein" evidence="2">
    <location>
        <begin position="22"/>
        <end position="291"/>
    </location>
</feature>
<gene>
    <name evidence="3" type="ORF">V4F39_03805</name>
</gene>
<evidence type="ECO:0000313" key="3">
    <source>
        <dbReference type="EMBL" id="MEF7613024.1"/>
    </source>
</evidence>
<organism evidence="3 4">
    <name type="scientific">Aquincola agrisoli</name>
    <dbReference type="NCBI Taxonomy" id="3119538"/>
    <lineage>
        <taxon>Bacteria</taxon>
        <taxon>Pseudomonadati</taxon>
        <taxon>Pseudomonadota</taxon>
        <taxon>Betaproteobacteria</taxon>
        <taxon>Burkholderiales</taxon>
        <taxon>Sphaerotilaceae</taxon>
        <taxon>Aquincola</taxon>
    </lineage>
</organism>
<proteinExistence type="predicted"/>
<keyword evidence="2" id="KW-0732">Signal</keyword>
<dbReference type="AlphaFoldDB" id="A0AAW9QCB1"/>
<keyword evidence="1" id="KW-1133">Transmembrane helix</keyword>
<keyword evidence="4" id="KW-1185">Reference proteome</keyword>
<accession>A0AAW9QCB1</accession>
<evidence type="ECO:0000313" key="4">
    <source>
        <dbReference type="Proteomes" id="UP001336250"/>
    </source>
</evidence>
<name>A0AAW9QCB1_9BURK</name>
<feature type="signal peptide" evidence="2">
    <location>
        <begin position="1"/>
        <end position="21"/>
    </location>
</feature>
<comment type="caution">
    <text evidence="3">The sequence shown here is derived from an EMBL/GenBank/DDBJ whole genome shotgun (WGS) entry which is preliminary data.</text>
</comment>